<accession>G0QQ05</accession>
<evidence type="ECO:0000256" key="1">
    <source>
        <dbReference type="ARBA" id="ARBA00022741"/>
    </source>
</evidence>
<dbReference type="PROSITE" id="PS51194">
    <property type="entry name" value="HELICASE_CTER"/>
    <property type="match status" value="1"/>
</dbReference>
<dbReference type="AlphaFoldDB" id="G0QQ05"/>
<organism evidence="6 7">
    <name type="scientific">Ichthyophthirius multifiliis</name>
    <name type="common">White spot disease agent</name>
    <name type="synonym">Ich</name>
    <dbReference type="NCBI Taxonomy" id="5932"/>
    <lineage>
        <taxon>Eukaryota</taxon>
        <taxon>Sar</taxon>
        <taxon>Alveolata</taxon>
        <taxon>Ciliophora</taxon>
        <taxon>Intramacronucleata</taxon>
        <taxon>Oligohymenophorea</taxon>
        <taxon>Hymenostomatida</taxon>
        <taxon>Ophryoglenina</taxon>
        <taxon>Ichthyophthirius</taxon>
    </lineage>
</organism>
<keyword evidence="3" id="KW-0347">Helicase</keyword>
<protein>
    <submittedName>
        <fullName evidence="6">Dpse-suppressor of 3-like 1, putative</fullName>
    </submittedName>
</protein>
<dbReference type="InterPro" id="IPR001650">
    <property type="entry name" value="Helicase_C-like"/>
</dbReference>
<dbReference type="InterPro" id="IPR027417">
    <property type="entry name" value="P-loop_NTPase"/>
</dbReference>
<evidence type="ECO:0000256" key="3">
    <source>
        <dbReference type="ARBA" id="ARBA00022806"/>
    </source>
</evidence>
<dbReference type="Pfam" id="PF22527">
    <property type="entry name" value="DEXQc_Suv3"/>
    <property type="match status" value="1"/>
</dbReference>
<dbReference type="InterPro" id="IPR055206">
    <property type="entry name" value="DEXQc_SUV3"/>
</dbReference>
<dbReference type="SMART" id="SM00490">
    <property type="entry name" value="HELICc"/>
    <property type="match status" value="1"/>
</dbReference>
<dbReference type="RefSeq" id="XP_004036690.1">
    <property type="nucleotide sequence ID" value="XM_004036642.1"/>
</dbReference>
<dbReference type="GeneID" id="14908867"/>
<gene>
    <name evidence="6" type="ORF">IMG5_073540</name>
</gene>
<proteinExistence type="predicted"/>
<dbReference type="InterPro" id="IPR050699">
    <property type="entry name" value="RNA-DNA_Helicase"/>
</dbReference>
<dbReference type="STRING" id="857967.G0QQ05"/>
<dbReference type="OMA" id="HAICGER"/>
<dbReference type="Proteomes" id="UP000008983">
    <property type="component" value="Unassembled WGS sequence"/>
</dbReference>
<dbReference type="GO" id="GO:0016787">
    <property type="term" value="F:hydrolase activity"/>
    <property type="evidence" value="ECO:0007669"/>
    <property type="project" value="UniProtKB-KW"/>
</dbReference>
<dbReference type="SUPFAM" id="SSF52540">
    <property type="entry name" value="P-loop containing nucleoside triphosphate hydrolases"/>
    <property type="match status" value="1"/>
</dbReference>
<evidence type="ECO:0000313" key="7">
    <source>
        <dbReference type="Proteomes" id="UP000008983"/>
    </source>
</evidence>
<dbReference type="PANTHER" id="PTHR12131:SF1">
    <property type="entry name" value="ATP-DEPENDENT RNA HELICASE SUPV3L1, MITOCHONDRIAL-RELATED"/>
    <property type="match status" value="1"/>
</dbReference>
<dbReference type="Gene3D" id="1.20.272.40">
    <property type="match status" value="1"/>
</dbReference>
<keyword evidence="4" id="KW-0067">ATP-binding</keyword>
<dbReference type="InParanoid" id="G0QQ05"/>
<evidence type="ECO:0000259" key="5">
    <source>
        <dbReference type="PROSITE" id="PS51194"/>
    </source>
</evidence>
<dbReference type="EMBL" id="GL983596">
    <property type="protein sequence ID" value="EGR32704.1"/>
    <property type="molecule type" value="Genomic_DNA"/>
</dbReference>
<dbReference type="Gene3D" id="3.40.50.300">
    <property type="entry name" value="P-loop containing nucleotide triphosphate hydrolases"/>
    <property type="match status" value="2"/>
</dbReference>
<dbReference type="GO" id="GO:0004386">
    <property type="term" value="F:helicase activity"/>
    <property type="evidence" value="ECO:0007669"/>
    <property type="project" value="UniProtKB-KW"/>
</dbReference>
<evidence type="ECO:0000313" key="6">
    <source>
        <dbReference type="EMBL" id="EGR32704.1"/>
    </source>
</evidence>
<dbReference type="OrthoDB" id="6692397at2759"/>
<evidence type="ECO:0000256" key="4">
    <source>
        <dbReference type="ARBA" id="ARBA00022840"/>
    </source>
</evidence>
<dbReference type="PANTHER" id="PTHR12131">
    <property type="entry name" value="ATP-DEPENDENT RNA AND DNA HELICASE"/>
    <property type="match status" value="1"/>
</dbReference>
<evidence type="ECO:0000256" key="2">
    <source>
        <dbReference type="ARBA" id="ARBA00022801"/>
    </source>
</evidence>
<sequence length="412" mass="48484">MDFDIAIIDEIQQINNEERGSAWTTTLLGLKAKEIHLCGDSSAIDIVQNICKTQGDDFECYQYERMSELKVRKDEYKLNQDLKEGDCFICFSINDIFALQKKINDISNQKFKTCKINYCSIIYGRQPFEIKIQQADLFNSQQNKFLISTDAIGMGINLNIKRIVFTNIYKLQQNVMNRLDFSAIQQIAGRAGRYQENGEVCAFYQDQIRIIQKALNDQSNQNRQQKIKAAIEPSFDQILETKSLLEQIYPNRSFNLIDIFQKFAELSCIDDIYFYSSCQDMQFRLNLIQKYNLSLEDQYRFGKCPIRNGKQYELEQNIFQLYAKQFIQNKQCFLPEIFKDNCKLNEILNFNSINQDIQETIQLFENFIIIYEQYKYLSNIYGNSVFVDLNQVDKQKQIICQALLQIYKKNAI</sequence>
<reference evidence="6 7" key="1">
    <citation type="submission" date="2011-07" db="EMBL/GenBank/DDBJ databases">
        <authorList>
            <person name="Coyne R."/>
            <person name="Brami D."/>
            <person name="Johnson J."/>
            <person name="Hostetler J."/>
            <person name="Hannick L."/>
            <person name="Clark T."/>
            <person name="Cassidy-Hanley D."/>
            <person name="Inman J."/>
        </authorList>
    </citation>
    <scope>NUCLEOTIDE SEQUENCE [LARGE SCALE GENOMIC DNA]</scope>
    <source>
        <strain evidence="6 7">G5</strain>
    </source>
</reference>
<dbReference type="eggNOG" id="KOG0953">
    <property type="taxonomic scope" value="Eukaryota"/>
</dbReference>
<keyword evidence="7" id="KW-1185">Reference proteome</keyword>
<name>G0QQ05_ICHMU</name>
<feature type="domain" description="Helicase C-terminal" evidence="5">
    <location>
        <begin position="70"/>
        <end position="239"/>
    </location>
</feature>
<dbReference type="Pfam" id="PF00271">
    <property type="entry name" value="Helicase_C"/>
    <property type="match status" value="1"/>
</dbReference>
<dbReference type="GO" id="GO:0005524">
    <property type="term" value="F:ATP binding"/>
    <property type="evidence" value="ECO:0007669"/>
    <property type="project" value="UniProtKB-KW"/>
</dbReference>
<keyword evidence="1" id="KW-0547">Nucleotide-binding</keyword>
<keyword evidence="2" id="KW-0378">Hydrolase</keyword>